<feature type="compositionally biased region" description="Polar residues" evidence="1">
    <location>
        <begin position="8"/>
        <end position="20"/>
    </location>
</feature>
<feature type="non-terminal residue" evidence="2">
    <location>
        <position position="101"/>
    </location>
</feature>
<sequence>MKSKHTVQSHSDSPSQQPATVQAIPYLSYLADEEVEEEEEEEEEADPVPKPSGKFHTRPVPLPVALFGNNVEKKHTNNNQPFMTEFEALGDGEGKTVTVAR</sequence>
<protein>
    <submittedName>
        <fullName evidence="2">Uncharacterized protein</fullName>
    </submittedName>
</protein>
<evidence type="ECO:0000313" key="3">
    <source>
        <dbReference type="Proteomes" id="UP001174909"/>
    </source>
</evidence>
<feature type="compositionally biased region" description="Acidic residues" evidence="1">
    <location>
        <begin position="31"/>
        <end position="46"/>
    </location>
</feature>
<proteinExistence type="predicted"/>
<gene>
    <name evidence="2" type="ORF">GBAR_LOCUS11594</name>
</gene>
<evidence type="ECO:0000313" key="2">
    <source>
        <dbReference type="EMBL" id="CAI8019260.1"/>
    </source>
</evidence>
<organism evidence="2 3">
    <name type="scientific">Geodia barretti</name>
    <name type="common">Barrett's horny sponge</name>
    <dbReference type="NCBI Taxonomy" id="519541"/>
    <lineage>
        <taxon>Eukaryota</taxon>
        <taxon>Metazoa</taxon>
        <taxon>Porifera</taxon>
        <taxon>Demospongiae</taxon>
        <taxon>Heteroscleromorpha</taxon>
        <taxon>Tetractinellida</taxon>
        <taxon>Astrophorina</taxon>
        <taxon>Geodiidae</taxon>
        <taxon>Geodia</taxon>
    </lineage>
</organism>
<keyword evidence="3" id="KW-1185">Reference proteome</keyword>
<reference evidence="2" key="1">
    <citation type="submission" date="2023-03" db="EMBL/GenBank/DDBJ databases">
        <authorList>
            <person name="Steffen K."/>
            <person name="Cardenas P."/>
        </authorList>
    </citation>
    <scope>NUCLEOTIDE SEQUENCE</scope>
</reference>
<accession>A0AA35RWV9</accession>
<name>A0AA35RWV9_GEOBA</name>
<evidence type="ECO:0000256" key="1">
    <source>
        <dbReference type="SAM" id="MobiDB-lite"/>
    </source>
</evidence>
<dbReference type="EMBL" id="CASHTH010001737">
    <property type="protein sequence ID" value="CAI8019260.1"/>
    <property type="molecule type" value="Genomic_DNA"/>
</dbReference>
<comment type="caution">
    <text evidence="2">The sequence shown here is derived from an EMBL/GenBank/DDBJ whole genome shotgun (WGS) entry which is preliminary data.</text>
</comment>
<dbReference type="Proteomes" id="UP001174909">
    <property type="component" value="Unassembled WGS sequence"/>
</dbReference>
<feature type="region of interest" description="Disordered" evidence="1">
    <location>
        <begin position="1"/>
        <end position="61"/>
    </location>
</feature>
<dbReference type="AlphaFoldDB" id="A0AA35RWV9"/>